<evidence type="ECO:0000313" key="7">
    <source>
        <dbReference type="EMBL" id="VDK18682.1"/>
    </source>
</evidence>
<keyword evidence="6" id="KW-1133">Transmembrane helix</keyword>
<accession>A0A0M3J1S8</accession>
<keyword evidence="6" id="KW-0812">Transmembrane</keyword>
<evidence type="ECO:0000256" key="3">
    <source>
        <dbReference type="ARBA" id="ARBA00022801"/>
    </source>
</evidence>
<dbReference type="InterPro" id="IPR029052">
    <property type="entry name" value="Metallo-depent_PP-like"/>
</dbReference>
<evidence type="ECO:0000313" key="9">
    <source>
        <dbReference type="WBParaSite" id="ASIM_0000148101-mRNA-1"/>
    </source>
</evidence>
<organism evidence="9">
    <name type="scientific">Anisakis simplex</name>
    <name type="common">Herring worm</name>
    <dbReference type="NCBI Taxonomy" id="6269"/>
    <lineage>
        <taxon>Eukaryota</taxon>
        <taxon>Metazoa</taxon>
        <taxon>Ecdysozoa</taxon>
        <taxon>Nematoda</taxon>
        <taxon>Chromadorea</taxon>
        <taxon>Rhabditida</taxon>
        <taxon>Spirurina</taxon>
        <taxon>Ascaridomorpha</taxon>
        <taxon>Ascaridoidea</taxon>
        <taxon>Anisakidae</taxon>
        <taxon>Anisakis</taxon>
        <taxon>Anisakis simplex complex</taxon>
    </lineage>
</organism>
<dbReference type="Proteomes" id="UP000267096">
    <property type="component" value="Unassembled WGS sequence"/>
</dbReference>
<reference evidence="9" key="1">
    <citation type="submission" date="2017-02" db="UniProtKB">
        <authorList>
            <consortium name="WormBaseParasite"/>
        </authorList>
    </citation>
    <scope>IDENTIFICATION</scope>
</reference>
<name>A0A0M3J1S8_ANISI</name>
<proteinExistence type="predicted"/>
<feature type="transmembrane region" description="Helical" evidence="6">
    <location>
        <begin position="111"/>
        <end position="133"/>
    </location>
</feature>
<reference evidence="7 8" key="2">
    <citation type="submission" date="2018-11" db="EMBL/GenBank/DDBJ databases">
        <authorList>
            <consortium name="Pathogen Informatics"/>
        </authorList>
    </citation>
    <scope>NUCLEOTIDE SEQUENCE [LARGE SCALE GENOMIC DNA]</scope>
</reference>
<keyword evidence="3" id="KW-0378">Hydrolase</keyword>
<dbReference type="InterPro" id="IPR033308">
    <property type="entry name" value="PGAP5/Cdc1/Ted1"/>
</dbReference>
<dbReference type="GO" id="GO:0016787">
    <property type="term" value="F:hydrolase activity"/>
    <property type="evidence" value="ECO:0007669"/>
    <property type="project" value="UniProtKB-KW"/>
</dbReference>
<evidence type="ECO:0000256" key="6">
    <source>
        <dbReference type="SAM" id="Phobius"/>
    </source>
</evidence>
<dbReference type="WBParaSite" id="ASIM_0000148101-mRNA-1">
    <property type="protein sequence ID" value="ASIM_0000148101-mRNA-1"/>
    <property type="gene ID" value="ASIM_0000148101"/>
</dbReference>
<dbReference type="EMBL" id="UYRR01001397">
    <property type="protein sequence ID" value="VDK18682.1"/>
    <property type="molecule type" value="Genomic_DNA"/>
</dbReference>
<evidence type="ECO:0000256" key="5">
    <source>
        <dbReference type="ARBA" id="ARBA00023211"/>
    </source>
</evidence>
<evidence type="ECO:0000313" key="8">
    <source>
        <dbReference type="Proteomes" id="UP000267096"/>
    </source>
</evidence>
<keyword evidence="2" id="KW-0479">Metal-binding</keyword>
<gene>
    <name evidence="7" type="ORF">ASIM_LOCUS1361</name>
</gene>
<keyword evidence="5" id="KW-0464">Manganese</keyword>
<evidence type="ECO:0000256" key="2">
    <source>
        <dbReference type="ARBA" id="ARBA00022723"/>
    </source>
</evidence>
<dbReference type="GO" id="GO:0006506">
    <property type="term" value="P:GPI anchor biosynthetic process"/>
    <property type="evidence" value="ECO:0007669"/>
    <property type="project" value="InterPro"/>
</dbReference>
<sequence length="156" mass="18118">MNRTILRESDHHCADEEDAAPEPLKSKDFREKWDCLSAESTELLLKTLKPRAVFAGHTHYGCKTWWPSPYSIWEWTIPSFSWRNTHQPALLLLSITPHQLNVNKCLLPNEINVICLYICVAFIVLLAACFKLFKCCSTNRVRKSYPTYQFVTVKND</sequence>
<keyword evidence="4 6" id="KW-0472">Membrane</keyword>
<dbReference type="AlphaFoldDB" id="A0A0M3J1S8"/>
<dbReference type="PANTHER" id="PTHR13315:SF0">
    <property type="entry name" value="METALLOPHOSPHOESTERASE 1"/>
    <property type="match status" value="1"/>
</dbReference>
<comment type="cofactor">
    <cofactor evidence="1">
        <name>Mn(2+)</name>
        <dbReference type="ChEBI" id="CHEBI:29035"/>
    </cofactor>
</comment>
<dbReference type="PANTHER" id="PTHR13315">
    <property type="entry name" value="METALLO PHOSPHOESTERASE RELATED"/>
    <property type="match status" value="1"/>
</dbReference>
<dbReference type="GO" id="GO:0046872">
    <property type="term" value="F:metal ion binding"/>
    <property type="evidence" value="ECO:0007669"/>
    <property type="project" value="UniProtKB-KW"/>
</dbReference>
<dbReference type="GO" id="GO:0016020">
    <property type="term" value="C:membrane"/>
    <property type="evidence" value="ECO:0007669"/>
    <property type="project" value="GOC"/>
</dbReference>
<dbReference type="OrthoDB" id="9984693at2759"/>
<protein>
    <submittedName>
        <fullName evidence="9">Metallophosphoesterase 1 homolog (inferred by orthology to a C. elegans protein)</fullName>
    </submittedName>
</protein>
<keyword evidence="8" id="KW-1185">Reference proteome</keyword>
<evidence type="ECO:0000256" key="1">
    <source>
        <dbReference type="ARBA" id="ARBA00001936"/>
    </source>
</evidence>
<dbReference type="SUPFAM" id="SSF56300">
    <property type="entry name" value="Metallo-dependent phosphatases"/>
    <property type="match status" value="1"/>
</dbReference>
<evidence type="ECO:0000256" key="4">
    <source>
        <dbReference type="ARBA" id="ARBA00023136"/>
    </source>
</evidence>